<protein>
    <recommendedName>
        <fullName evidence="3">CHAD domain-containing protein</fullName>
    </recommendedName>
</protein>
<proteinExistence type="predicted"/>
<gene>
    <name evidence="1" type="ORF">PCOR1329_LOCUS16933</name>
</gene>
<dbReference type="Proteomes" id="UP001189429">
    <property type="component" value="Unassembled WGS sequence"/>
</dbReference>
<evidence type="ECO:0000313" key="1">
    <source>
        <dbReference type="EMBL" id="CAK0812735.1"/>
    </source>
</evidence>
<keyword evidence="2" id="KW-1185">Reference proteome</keyword>
<sequence>MGAGLDGSRGQLAAVRSAAAEMLQEVRPLARRASLAAASRASARRALRDFAGAAEAVFNGSSGVAQLSEILETVTALHATLRAGAQLSPRGAAGAVLGDGARRARQLLGDFSQILGRYKKHSGVSKRLVREWSAARPSTAAPALAEVDRAWWRLRDVLDEYIVRAERHLDAFNDAFDALTDYQDCSSSLSELLPHYYRAMAERERSHEQLRDAWRRSSDLMAQIASTIADADVFASFMLKEGCDSLTARRTLDQAQLASGAMRLLLHRHRADGLPEPRRDAWEEAVRSISASFEDRDARRVCQTSGRR</sequence>
<reference evidence="1" key="1">
    <citation type="submission" date="2023-10" db="EMBL/GenBank/DDBJ databases">
        <authorList>
            <person name="Chen Y."/>
            <person name="Shah S."/>
            <person name="Dougan E. K."/>
            <person name="Thang M."/>
            <person name="Chan C."/>
        </authorList>
    </citation>
    <scope>NUCLEOTIDE SEQUENCE [LARGE SCALE GENOMIC DNA]</scope>
</reference>
<evidence type="ECO:0008006" key="3">
    <source>
        <dbReference type="Google" id="ProtNLM"/>
    </source>
</evidence>
<evidence type="ECO:0000313" key="2">
    <source>
        <dbReference type="Proteomes" id="UP001189429"/>
    </source>
</evidence>
<dbReference type="EMBL" id="CAUYUJ010005218">
    <property type="protein sequence ID" value="CAK0812735.1"/>
    <property type="molecule type" value="Genomic_DNA"/>
</dbReference>
<accession>A0ABN9R4N0</accession>
<name>A0ABN9R4N0_9DINO</name>
<organism evidence="1 2">
    <name type="scientific">Prorocentrum cordatum</name>
    <dbReference type="NCBI Taxonomy" id="2364126"/>
    <lineage>
        <taxon>Eukaryota</taxon>
        <taxon>Sar</taxon>
        <taxon>Alveolata</taxon>
        <taxon>Dinophyceae</taxon>
        <taxon>Prorocentrales</taxon>
        <taxon>Prorocentraceae</taxon>
        <taxon>Prorocentrum</taxon>
    </lineage>
</organism>
<comment type="caution">
    <text evidence="1">The sequence shown here is derived from an EMBL/GenBank/DDBJ whole genome shotgun (WGS) entry which is preliminary data.</text>
</comment>